<keyword evidence="5" id="KW-0472">Membrane</keyword>
<evidence type="ECO:0000256" key="3">
    <source>
        <dbReference type="ARBA" id="ARBA00022448"/>
    </source>
</evidence>
<dbReference type="AlphaFoldDB" id="A0A0C9VCB6"/>
<dbReference type="GO" id="GO:0012505">
    <property type="term" value="C:endomembrane system"/>
    <property type="evidence" value="ECO:0007669"/>
    <property type="project" value="UniProtKB-SubCell"/>
</dbReference>
<dbReference type="EMBL" id="KN837194">
    <property type="protein sequence ID" value="KIJ34931.1"/>
    <property type="molecule type" value="Genomic_DNA"/>
</dbReference>
<organism evidence="7 8">
    <name type="scientific">Sphaerobolus stellatus (strain SS14)</name>
    <dbReference type="NCBI Taxonomy" id="990650"/>
    <lineage>
        <taxon>Eukaryota</taxon>
        <taxon>Fungi</taxon>
        <taxon>Dikarya</taxon>
        <taxon>Basidiomycota</taxon>
        <taxon>Agaricomycotina</taxon>
        <taxon>Agaricomycetes</taxon>
        <taxon>Phallomycetidae</taxon>
        <taxon>Geastrales</taxon>
        <taxon>Sphaerobolaceae</taxon>
        <taxon>Sphaerobolus</taxon>
    </lineage>
</organism>
<feature type="domain" description="Clathrin/coatomer adaptor adaptin-like N-terminal" evidence="6">
    <location>
        <begin position="3"/>
        <end position="75"/>
    </location>
</feature>
<reference evidence="7 8" key="1">
    <citation type="submission" date="2014-06" db="EMBL/GenBank/DDBJ databases">
        <title>Evolutionary Origins and Diversification of the Mycorrhizal Mutualists.</title>
        <authorList>
            <consortium name="DOE Joint Genome Institute"/>
            <consortium name="Mycorrhizal Genomics Consortium"/>
            <person name="Kohler A."/>
            <person name="Kuo A."/>
            <person name="Nagy L.G."/>
            <person name="Floudas D."/>
            <person name="Copeland A."/>
            <person name="Barry K.W."/>
            <person name="Cichocki N."/>
            <person name="Veneault-Fourrey C."/>
            <person name="LaButti K."/>
            <person name="Lindquist E.A."/>
            <person name="Lipzen A."/>
            <person name="Lundell T."/>
            <person name="Morin E."/>
            <person name="Murat C."/>
            <person name="Riley R."/>
            <person name="Ohm R."/>
            <person name="Sun H."/>
            <person name="Tunlid A."/>
            <person name="Henrissat B."/>
            <person name="Grigoriev I.V."/>
            <person name="Hibbett D.S."/>
            <person name="Martin F."/>
        </authorList>
    </citation>
    <scope>NUCLEOTIDE SEQUENCE [LARGE SCALE GENOMIC DNA]</scope>
    <source>
        <strain evidence="7 8">SS14</strain>
    </source>
</reference>
<dbReference type="InterPro" id="IPR011989">
    <property type="entry name" value="ARM-like"/>
</dbReference>
<dbReference type="Proteomes" id="UP000054279">
    <property type="component" value="Unassembled WGS sequence"/>
</dbReference>
<dbReference type="GO" id="GO:0016192">
    <property type="term" value="P:vesicle-mediated transport"/>
    <property type="evidence" value="ECO:0007669"/>
    <property type="project" value="InterPro"/>
</dbReference>
<dbReference type="PANTHER" id="PTHR11134">
    <property type="entry name" value="ADAPTOR COMPLEX SUBUNIT BETA FAMILY MEMBER"/>
    <property type="match status" value="1"/>
</dbReference>
<keyword evidence="3" id="KW-0813">Transport</keyword>
<feature type="non-terminal residue" evidence="7">
    <location>
        <position position="140"/>
    </location>
</feature>
<evidence type="ECO:0000313" key="8">
    <source>
        <dbReference type="Proteomes" id="UP000054279"/>
    </source>
</evidence>
<proteinExistence type="inferred from homology"/>
<dbReference type="SUPFAM" id="SSF48371">
    <property type="entry name" value="ARM repeat"/>
    <property type="match status" value="1"/>
</dbReference>
<evidence type="ECO:0000259" key="6">
    <source>
        <dbReference type="Pfam" id="PF01602"/>
    </source>
</evidence>
<dbReference type="Pfam" id="PF01602">
    <property type="entry name" value="Adaptin_N"/>
    <property type="match status" value="1"/>
</dbReference>
<gene>
    <name evidence="7" type="ORF">M422DRAFT_181406</name>
</gene>
<dbReference type="InterPro" id="IPR016024">
    <property type="entry name" value="ARM-type_fold"/>
</dbReference>
<keyword evidence="4" id="KW-0653">Protein transport</keyword>
<dbReference type="HOGENOM" id="CLU_123131_0_0_1"/>
<evidence type="ECO:0000256" key="2">
    <source>
        <dbReference type="ARBA" id="ARBA00006613"/>
    </source>
</evidence>
<name>A0A0C9VCB6_SPHS4</name>
<dbReference type="InterPro" id="IPR026739">
    <property type="entry name" value="AP_beta"/>
</dbReference>
<dbReference type="GO" id="GO:0030117">
    <property type="term" value="C:membrane coat"/>
    <property type="evidence" value="ECO:0007669"/>
    <property type="project" value="InterPro"/>
</dbReference>
<evidence type="ECO:0000256" key="5">
    <source>
        <dbReference type="ARBA" id="ARBA00023136"/>
    </source>
</evidence>
<evidence type="ECO:0000256" key="1">
    <source>
        <dbReference type="ARBA" id="ARBA00004308"/>
    </source>
</evidence>
<dbReference type="Gene3D" id="1.25.10.10">
    <property type="entry name" value="Leucine-rich Repeat Variant"/>
    <property type="match status" value="1"/>
</dbReference>
<dbReference type="GO" id="GO:0006886">
    <property type="term" value="P:intracellular protein transport"/>
    <property type="evidence" value="ECO:0007669"/>
    <property type="project" value="InterPro"/>
</dbReference>
<accession>A0A0C9VCB6</accession>
<evidence type="ECO:0000256" key="4">
    <source>
        <dbReference type="ARBA" id="ARBA00022927"/>
    </source>
</evidence>
<dbReference type="InterPro" id="IPR002553">
    <property type="entry name" value="Clathrin/coatomer_adapt-like_N"/>
</dbReference>
<comment type="subcellular location">
    <subcellularLocation>
        <location evidence="1">Endomembrane system</location>
    </subcellularLocation>
</comment>
<evidence type="ECO:0000313" key="7">
    <source>
        <dbReference type="EMBL" id="KIJ34931.1"/>
    </source>
</evidence>
<comment type="similarity">
    <text evidence="2">Belongs to the adaptor complexes large subunit family.</text>
</comment>
<dbReference type="OrthoDB" id="10254310at2759"/>
<sequence length="140" mass="15203">IDNADELLNIFVETFTEESYAVQLQTLTAVVKLFLKKPDSAQSVVQRVLNTATKDCDNADVRDRAYIYWRLLSTDPGAAKAVVLAHRPPITLPQTTVSPAVLEELLGEIGSLASVYHKPADTFIGQGKYGADAVQKASAK</sequence>
<protein>
    <recommendedName>
        <fullName evidence="6">Clathrin/coatomer adaptor adaptin-like N-terminal domain-containing protein</fullName>
    </recommendedName>
</protein>
<keyword evidence="8" id="KW-1185">Reference proteome</keyword>